<accession>A0ABD2P8F0</accession>
<proteinExistence type="predicted"/>
<protein>
    <submittedName>
        <fullName evidence="1">Uncharacterized protein</fullName>
    </submittedName>
</protein>
<gene>
    <name evidence="1" type="ORF">HHI36_001606</name>
</gene>
<reference evidence="1 2" key="1">
    <citation type="journal article" date="2021" name="BMC Biol.">
        <title>Horizontally acquired antibacterial genes associated with adaptive radiation of ladybird beetles.</title>
        <authorList>
            <person name="Li H.S."/>
            <person name="Tang X.F."/>
            <person name="Huang Y.H."/>
            <person name="Xu Z.Y."/>
            <person name="Chen M.L."/>
            <person name="Du X.Y."/>
            <person name="Qiu B.Y."/>
            <person name="Chen P.T."/>
            <person name="Zhang W."/>
            <person name="Slipinski A."/>
            <person name="Escalona H.E."/>
            <person name="Waterhouse R.M."/>
            <person name="Zwick A."/>
            <person name="Pang H."/>
        </authorList>
    </citation>
    <scope>NUCLEOTIDE SEQUENCE [LARGE SCALE GENOMIC DNA]</scope>
    <source>
        <strain evidence="1">SYSU2018</strain>
    </source>
</reference>
<sequence>MSLFRFTFLRKFIRRHTKPIPEDDAAKWQKRLSLGYAIVAWNAFGFVCYQVYKGKADWAQYHGLKTEEELKMTPAQQWSKTLGIKKAEVYRITGFNVSHYTINEEKEKTEEVST</sequence>
<evidence type="ECO:0000313" key="2">
    <source>
        <dbReference type="Proteomes" id="UP001516400"/>
    </source>
</evidence>
<dbReference type="AlphaFoldDB" id="A0ABD2P8F0"/>
<comment type="caution">
    <text evidence="1">The sequence shown here is derived from an EMBL/GenBank/DDBJ whole genome shotgun (WGS) entry which is preliminary data.</text>
</comment>
<keyword evidence="2" id="KW-1185">Reference proteome</keyword>
<organism evidence="1 2">
    <name type="scientific">Cryptolaemus montrouzieri</name>
    <dbReference type="NCBI Taxonomy" id="559131"/>
    <lineage>
        <taxon>Eukaryota</taxon>
        <taxon>Metazoa</taxon>
        <taxon>Ecdysozoa</taxon>
        <taxon>Arthropoda</taxon>
        <taxon>Hexapoda</taxon>
        <taxon>Insecta</taxon>
        <taxon>Pterygota</taxon>
        <taxon>Neoptera</taxon>
        <taxon>Endopterygota</taxon>
        <taxon>Coleoptera</taxon>
        <taxon>Polyphaga</taxon>
        <taxon>Cucujiformia</taxon>
        <taxon>Coccinelloidea</taxon>
        <taxon>Coccinellidae</taxon>
        <taxon>Scymninae</taxon>
        <taxon>Scymnini</taxon>
        <taxon>Cryptolaemus</taxon>
    </lineage>
</organism>
<name>A0ABD2P8F0_9CUCU</name>
<evidence type="ECO:0000313" key="1">
    <source>
        <dbReference type="EMBL" id="KAL3287125.1"/>
    </source>
</evidence>
<dbReference type="Proteomes" id="UP001516400">
    <property type="component" value="Unassembled WGS sequence"/>
</dbReference>
<dbReference type="EMBL" id="JABFTP020000185">
    <property type="protein sequence ID" value="KAL3287125.1"/>
    <property type="molecule type" value="Genomic_DNA"/>
</dbReference>